<dbReference type="OrthoDB" id="9768885at2"/>
<dbReference type="InterPro" id="IPR036458">
    <property type="entry name" value="Na:dicarbo_symporter_sf"/>
</dbReference>
<evidence type="ECO:0000256" key="1">
    <source>
        <dbReference type="ARBA" id="ARBA00004651"/>
    </source>
</evidence>
<comment type="subcellular location">
    <subcellularLocation>
        <location evidence="1">Cell membrane</location>
        <topology evidence="1">Multi-pass membrane protein</topology>
    </subcellularLocation>
</comment>
<keyword evidence="4 8" id="KW-0812">Transmembrane</keyword>
<name>A0A0A2MIR1_9FLAO</name>
<evidence type="ECO:0000256" key="4">
    <source>
        <dbReference type="ARBA" id="ARBA00022692"/>
    </source>
</evidence>
<feature type="transmembrane region" description="Helical" evidence="8">
    <location>
        <begin position="182"/>
        <end position="203"/>
    </location>
</feature>
<proteinExistence type="predicted"/>
<dbReference type="Pfam" id="PF00375">
    <property type="entry name" value="SDF"/>
    <property type="match status" value="1"/>
</dbReference>
<comment type="caution">
    <text evidence="9">The sequence shown here is derived from an EMBL/GenBank/DDBJ whole genome shotgun (WGS) entry which is preliminary data.</text>
</comment>
<keyword evidence="5" id="KW-0769">Symport</keyword>
<gene>
    <name evidence="9" type="ORF">Q765_03795</name>
</gene>
<feature type="transmembrane region" description="Helical" evidence="8">
    <location>
        <begin position="54"/>
        <end position="75"/>
    </location>
</feature>
<dbReference type="RefSeq" id="WP_020212151.1">
    <property type="nucleotide sequence ID" value="NZ_JRLX01000002.1"/>
</dbReference>
<dbReference type="GO" id="GO:0005886">
    <property type="term" value="C:plasma membrane"/>
    <property type="evidence" value="ECO:0007669"/>
    <property type="project" value="UniProtKB-SubCell"/>
</dbReference>
<feature type="transmembrane region" description="Helical" evidence="8">
    <location>
        <begin position="12"/>
        <end position="34"/>
    </location>
</feature>
<dbReference type="InterPro" id="IPR018107">
    <property type="entry name" value="Na-dicarboxylate_symporter_CS"/>
</dbReference>
<keyword evidence="3" id="KW-1003">Cell membrane</keyword>
<evidence type="ECO:0000256" key="3">
    <source>
        <dbReference type="ARBA" id="ARBA00022475"/>
    </source>
</evidence>
<evidence type="ECO:0000313" key="9">
    <source>
        <dbReference type="EMBL" id="KGO88175.1"/>
    </source>
</evidence>
<dbReference type="EMBL" id="JRLX01000002">
    <property type="protein sequence ID" value="KGO88175.1"/>
    <property type="molecule type" value="Genomic_DNA"/>
</dbReference>
<feature type="transmembrane region" description="Helical" evidence="8">
    <location>
        <begin position="87"/>
        <end position="109"/>
    </location>
</feature>
<feature type="transmembrane region" description="Helical" evidence="8">
    <location>
        <begin position="144"/>
        <end position="161"/>
    </location>
</feature>
<dbReference type="Gene3D" id="1.10.3860.10">
    <property type="entry name" value="Sodium:dicarboxylate symporter"/>
    <property type="match status" value="1"/>
</dbReference>
<dbReference type="GO" id="GO:0015141">
    <property type="term" value="F:succinate transmembrane transporter activity"/>
    <property type="evidence" value="ECO:0007669"/>
    <property type="project" value="TreeGrafter"/>
</dbReference>
<keyword evidence="10" id="KW-1185">Reference proteome</keyword>
<dbReference type="Proteomes" id="UP000030152">
    <property type="component" value="Unassembled WGS sequence"/>
</dbReference>
<dbReference type="FunFam" id="1.10.3860.10:FF:000001">
    <property type="entry name" value="C4-dicarboxylate transport protein"/>
    <property type="match status" value="1"/>
</dbReference>
<dbReference type="STRING" id="1121895.GCA_000378485_01023"/>
<evidence type="ECO:0000256" key="5">
    <source>
        <dbReference type="ARBA" id="ARBA00022847"/>
    </source>
</evidence>
<feature type="transmembrane region" description="Helical" evidence="8">
    <location>
        <begin position="215"/>
        <end position="239"/>
    </location>
</feature>
<dbReference type="InterPro" id="IPR001991">
    <property type="entry name" value="Na-dicarboxylate_symporter"/>
</dbReference>
<protein>
    <submittedName>
        <fullName evidence="9">Glutamate:protein symporter</fullName>
    </submittedName>
</protein>
<dbReference type="PRINTS" id="PR00173">
    <property type="entry name" value="EDTRNSPORT"/>
</dbReference>
<evidence type="ECO:0000313" key="10">
    <source>
        <dbReference type="Proteomes" id="UP000030152"/>
    </source>
</evidence>
<evidence type="ECO:0000256" key="2">
    <source>
        <dbReference type="ARBA" id="ARBA00022448"/>
    </source>
</evidence>
<reference evidence="9 10" key="1">
    <citation type="submission" date="2013-09" db="EMBL/GenBank/DDBJ databases">
        <authorList>
            <person name="Zeng Z."/>
            <person name="Chen C."/>
        </authorList>
    </citation>
    <scope>NUCLEOTIDE SEQUENCE [LARGE SCALE GENOMIC DNA]</scope>
    <source>
        <strain evidence="9 10">WB 3.3-2</strain>
    </source>
</reference>
<dbReference type="PANTHER" id="PTHR42865">
    <property type="entry name" value="PROTON/GLUTAMATE-ASPARTATE SYMPORTER"/>
    <property type="match status" value="1"/>
</dbReference>
<sequence>MDSNPLPQQSTLFKVVTNLTFWVLIAIAAAILLGHFNPAAAVKMEVIGKAFISIIKVFIAPIIFLTIVLGISGMGDLKKVGRIGIKSLLYFEIVTTFALAIGVTVAYVLEPGKIDRTGLNMQDSSKYTGQAQSFSWLKFFMDNLTLQVLVAAILVGIILNYSKKREESVSFLYKCSGWVFKALKWVMYLAPLGAFGGMAYTVGKFGLHTLLPLGKLMLCIYITMALFIFVILGGILRYYKMSIFSFIKYIRAELLIVLGTSSSEAALPNLMEKLENMGCSKPVVGLVVPTGYSFNLDGTSIYLSMSVIFLAQLYDVHLSFAEILTIIGLLMITSKGAAGVTGSGFIVLASTLTAIHKIPVEGLAFLLGVDKFMSEARALTNFIGNGVATIVISKSEKEFTDINALRAED</sequence>
<dbReference type="GO" id="GO:0015366">
    <property type="term" value="F:malate:proton symporter activity"/>
    <property type="evidence" value="ECO:0007669"/>
    <property type="project" value="TreeGrafter"/>
</dbReference>
<organism evidence="9 10">
    <name type="scientific">Flavobacterium rivuli WB 3.3-2 = DSM 21788</name>
    <dbReference type="NCBI Taxonomy" id="1121895"/>
    <lineage>
        <taxon>Bacteria</taxon>
        <taxon>Pseudomonadati</taxon>
        <taxon>Bacteroidota</taxon>
        <taxon>Flavobacteriia</taxon>
        <taxon>Flavobacteriales</taxon>
        <taxon>Flavobacteriaceae</taxon>
        <taxon>Flavobacterium</taxon>
    </lineage>
</organism>
<keyword evidence="6 8" id="KW-1133">Transmembrane helix</keyword>
<evidence type="ECO:0000256" key="7">
    <source>
        <dbReference type="ARBA" id="ARBA00023136"/>
    </source>
</evidence>
<dbReference type="AlphaFoldDB" id="A0A0A2MIR1"/>
<keyword evidence="7 8" id="KW-0472">Membrane</keyword>
<dbReference type="GO" id="GO:0070778">
    <property type="term" value="P:L-aspartate transmembrane transport"/>
    <property type="evidence" value="ECO:0007669"/>
    <property type="project" value="TreeGrafter"/>
</dbReference>
<keyword evidence="2" id="KW-0813">Transport</keyword>
<accession>A0A0A2MIR1</accession>
<dbReference type="PROSITE" id="PS00714">
    <property type="entry name" value="NA_DICARBOXYL_SYMP_2"/>
    <property type="match status" value="1"/>
</dbReference>
<dbReference type="GO" id="GO:0015138">
    <property type="term" value="F:fumarate transmembrane transporter activity"/>
    <property type="evidence" value="ECO:0007669"/>
    <property type="project" value="TreeGrafter"/>
</dbReference>
<dbReference type="eggNOG" id="COG1301">
    <property type="taxonomic scope" value="Bacteria"/>
</dbReference>
<evidence type="ECO:0000256" key="6">
    <source>
        <dbReference type="ARBA" id="ARBA00022989"/>
    </source>
</evidence>
<dbReference type="SUPFAM" id="SSF118215">
    <property type="entry name" value="Proton glutamate symport protein"/>
    <property type="match status" value="1"/>
</dbReference>
<dbReference type="PANTHER" id="PTHR42865:SF1">
    <property type="entry name" value="AEROBIC C4-DICARBOXYLATE TRANSPORT PROTEIN"/>
    <property type="match status" value="1"/>
</dbReference>
<evidence type="ECO:0000256" key="8">
    <source>
        <dbReference type="SAM" id="Phobius"/>
    </source>
</evidence>